<dbReference type="EMBL" id="ML977657">
    <property type="protein sequence ID" value="KAF1994504.1"/>
    <property type="molecule type" value="Genomic_DNA"/>
</dbReference>
<proteinExistence type="predicted"/>
<organism evidence="2 3">
    <name type="scientific">Amniculicola lignicola CBS 123094</name>
    <dbReference type="NCBI Taxonomy" id="1392246"/>
    <lineage>
        <taxon>Eukaryota</taxon>
        <taxon>Fungi</taxon>
        <taxon>Dikarya</taxon>
        <taxon>Ascomycota</taxon>
        <taxon>Pezizomycotina</taxon>
        <taxon>Dothideomycetes</taxon>
        <taxon>Pleosporomycetidae</taxon>
        <taxon>Pleosporales</taxon>
        <taxon>Amniculicolaceae</taxon>
        <taxon>Amniculicola</taxon>
    </lineage>
</organism>
<feature type="region of interest" description="Disordered" evidence="1">
    <location>
        <begin position="96"/>
        <end position="117"/>
    </location>
</feature>
<gene>
    <name evidence="2" type="ORF">P154DRAFT_581728</name>
</gene>
<evidence type="ECO:0000313" key="2">
    <source>
        <dbReference type="EMBL" id="KAF1994504.1"/>
    </source>
</evidence>
<sequence length="139" mass="15188">MAGTAVGMEPIPLLDEEAAAPVADESLELSSELKLERAELRRDSKLLAAAPVAEASADVRDASTEEAREARELWRDATSDLLSTELMTEPACEVKELTREDASPSREESCADATEAPRAETKIVEKRMLSLVMEWAEID</sequence>
<keyword evidence="3" id="KW-1185">Reference proteome</keyword>
<evidence type="ECO:0000256" key="1">
    <source>
        <dbReference type="SAM" id="MobiDB-lite"/>
    </source>
</evidence>
<name>A0A6A5VZR5_9PLEO</name>
<evidence type="ECO:0000313" key="3">
    <source>
        <dbReference type="Proteomes" id="UP000799779"/>
    </source>
</evidence>
<protein>
    <submittedName>
        <fullName evidence="2">Uncharacterized protein</fullName>
    </submittedName>
</protein>
<reference evidence="2" key="1">
    <citation type="journal article" date="2020" name="Stud. Mycol.">
        <title>101 Dothideomycetes genomes: a test case for predicting lifestyles and emergence of pathogens.</title>
        <authorList>
            <person name="Haridas S."/>
            <person name="Albert R."/>
            <person name="Binder M."/>
            <person name="Bloem J."/>
            <person name="Labutti K."/>
            <person name="Salamov A."/>
            <person name="Andreopoulos B."/>
            <person name="Baker S."/>
            <person name="Barry K."/>
            <person name="Bills G."/>
            <person name="Bluhm B."/>
            <person name="Cannon C."/>
            <person name="Castanera R."/>
            <person name="Culley D."/>
            <person name="Daum C."/>
            <person name="Ezra D."/>
            <person name="Gonzalez J."/>
            <person name="Henrissat B."/>
            <person name="Kuo A."/>
            <person name="Liang C."/>
            <person name="Lipzen A."/>
            <person name="Lutzoni F."/>
            <person name="Magnuson J."/>
            <person name="Mondo S."/>
            <person name="Nolan M."/>
            <person name="Ohm R."/>
            <person name="Pangilinan J."/>
            <person name="Park H.-J."/>
            <person name="Ramirez L."/>
            <person name="Alfaro M."/>
            <person name="Sun H."/>
            <person name="Tritt A."/>
            <person name="Yoshinaga Y."/>
            <person name="Zwiers L.-H."/>
            <person name="Turgeon B."/>
            <person name="Goodwin S."/>
            <person name="Spatafora J."/>
            <person name="Crous P."/>
            <person name="Grigoriev I."/>
        </authorList>
    </citation>
    <scope>NUCLEOTIDE SEQUENCE</scope>
    <source>
        <strain evidence="2">CBS 123094</strain>
    </source>
</reference>
<dbReference type="Proteomes" id="UP000799779">
    <property type="component" value="Unassembled WGS sequence"/>
</dbReference>
<accession>A0A6A5VZR5</accession>
<dbReference type="AlphaFoldDB" id="A0A6A5VZR5"/>